<gene>
    <name evidence="4" type="primary">hypD</name>
    <name evidence="4" type="ORF">BARAN1_1063</name>
</gene>
<comment type="similarity">
    <text evidence="1">Belongs to the HypD family.</text>
</comment>
<dbReference type="PANTHER" id="PTHR30149:SF0">
    <property type="entry name" value="HYDROGENASE MATURATION FACTOR HYPD"/>
    <property type="match status" value="1"/>
</dbReference>
<dbReference type="InterPro" id="IPR042243">
    <property type="entry name" value="HypD_1"/>
</dbReference>
<dbReference type="Pfam" id="PF01924">
    <property type="entry name" value="HypD"/>
    <property type="match status" value="1"/>
</dbReference>
<evidence type="ECO:0000256" key="3">
    <source>
        <dbReference type="ARBA" id="ARBA00023004"/>
    </source>
</evidence>
<dbReference type="Gene3D" id="3.40.50.11750">
    <property type="entry name" value="HypD, alpha/beta domain 1"/>
    <property type="match status" value="2"/>
</dbReference>
<dbReference type="InterPro" id="IPR002780">
    <property type="entry name" value="Hyd_form_HypD"/>
</dbReference>
<dbReference type="KEGG" id="bana:BARAN1_1063"/>
<name>A0A2X3K781_9BACT</name>
<dbReference type="Proteomes" id="UP000249818">
    <property type="component" value="Chromosome BARAN1"/>
</dbReference>
<evidence type="ECO:0000256" key="2">
    <source>
        <dbReference type="ARBA" id="ARBA00022723"/>
    </source>
</evidence>
<keyword evidence="2" id="KW-0479">Metal-binding</keyword>
<evidence type="ECO:0000313" key="5">
    <source>
        <dbReference type="Proteomes" id="UP000249818"/>
    </source>
</evidence>
<dbReference type="EMBL" id="LS483254">
    <property type="protein sequence ID" value="SQD93087.1"/>
    <property type="molecule type" value="Genomic_DNA"/>
</dbReference>
<keyword evidence="5" id="KW-1185">Reference proteome</keyword>
<organism evidence="4 5">
    <name type="scientific">Candidatus Bipolaricaulis anaerobius</name>
    <dbReference type="NCBI Taxonomy" id="2026885"/>
    <lineage>
        <taxon>Bacteria</taxon>
        <taxon>Candidatus Bipolaricaulota</taxon>
        <taxon>Candidatus Bipolaricaulia</taxon>
        <taxon>Candidatus Bipolaricaulales</taxon>
        <taxon>Candidatus Bipolaricaulaceae</taxon>
        <taxon>Candidatus Bipolaricaulis</taxon>
    </lineage>
</organism>
<dbReference type="GO" id="GO:0070025">
    <property type="term" value="F:carbon monoxide binding"/>
    <property type="evidence" value="ECO:0007669"/>
    <property type="project" value="TreeGrafter"/>
</dbReference>
<dbReference type="InterPro" id="IPR042244">
    <property type="entry name" value="HypD_2_sf"/>
</dbReference>
<protein>
    <submittedName>
        <fullName evidence="4">Protein required for maturation of hydrogenases</fullName>
    </submittedName>
</protein>
<proteinExistence type="inferred from homology"/>
<evidence type="ECO:0000313" key="4">
    <source>
        <dbReference type="EMBL" id="SQD93087.1"/>
    </source>
</evidence>
<dbReference type="PANTHER" id="PTHR30149">
    <property type="entry name" value="HYDROGENASE PROTEIN ASSEMBLY PROTEIN HYPD"/>
    <property type="match status" value="1"/>
</dbReference>
<dbReference type="RefSeq" id="WP_231944247.1">
    <property type="nucleotide sequence ID" value="NZ_LS483254.1"/>
</dbReference>
<reference evidence="5" key="1">
    <citation type="submission" date="2018-05" db="EMBL/GenBank/DDBJ databases">
        <authorList>
            <person name="Hao L."/>
        </authorList>
    </citation>
    <scope>NUCLEOTIDE SEQUENCE [LARGE SCALE GENOMIC DNA]</scope>
</reference>
<dbReference type="Gene3D" id="6.10.20.100">
    <property type="match status" value="1"/>
</dbReference>
<dbReference type="NCBIfam" id="TIGR00075">
    <property type="entry name" value="hypD"/>
    <property type="match status" value="1"/>
</dbReference>
<evidence type="ECO:0000256" key="1">
    <source>
        <dbReference type="ARBA" id="ARBA00007888"/>
    </source>
</evidence>
<keyword evidence="3" id="KW-0408">Iron</keyword>
<dbReference type="AlphaFoldDB" id="A0A2X3K781"/>
<sequence>MPAGVLMPSSGTTFPLRDPHRARALGDLIRRYAPPYPVRIVHVCGTHEMAIAQHGLRSLLPEGVEVLEGPGCPVCVTPTVDLDRAAKLAAGGAILCTFGDMTRVPGTRVTLAEARAQGADVRVVLSAADAVDVAQAHPDRDVVFFAVGFETTAPGTAAVLLDSPPPNFYVLSSHRLIPPALGALLAGPPAPIAGFLAPGHVSTIIGARAYRFVVERYHVPVVVAGFEPLDILYAIALLLRQLREGRVEVENGYPRAVSEDGNLRAQALLARAFAPSDAVWRGIGLIPGSGLRIREELAHLDAERAFSVPAEPGEDKPPGCLCSEVLLARAVPAECPLFRNGCTPLSPVGPCMVGSEGACNVWYRYGGRPDL</sequence>
<accession>A0A2X3K781</accession>
<dbReference type="PIRSF" id="PIRSF005622">
    <property type="entry name" value="Hydrgn_mat_hypD"/>
    <property type="match status" value="1"/>
</dbReference>
<dbReference type="GO" id="GO:0051539">
    <property type="term" value="F:4 iron, 4 sulfur cluster binding"/>
    <property type="evidence" value="ECO:0007669"/>
    <property type="project" value="TreeGrafter"/>
</dbReference>
<dbReference type="GO" id="GO:0005506">
    <property type="term" value="F:iron ion binding"/>
    <property type="evidence" value="ECO:0007669"/>
    <property type="project" value="TreeGrafter"/>
</dbReference>
<dbReference type="GO" id="GO:0051604">
    <property type="term" value="P:protein maturation"/>
    <property type="evidence" value="ECO:0007669"/>
    <property type="project" value="TreeGrafter"/>
</dbReference>